<dbReference type="Gene3D" id="3.10.105.10">
    <property type="entry name" value="Dipeptide-binding Protein, Domain 3"/>
    <property type="match status" value="1"/>
</dbReference>
<keyword evidence="2" id="KW-0813">Transport</keyword>
<dbReference type="Pfam" id="PF00496">
    <property type="entry name" value="SBP_bac_5"/>
    <property type="match status" value="2"/>
</dbReference>
<dbReference type="EMBL" id="KC811112">
    <property type="protein sequence ID" value="AGQ18790.1"/>
    <property type="molecule type" value="Genomic_DNA"/>
</dbReference>
<dbReference type="PANTHER" id="PTHR30290:SF9">
    <property type="entry name" value="OLIGOPEPTIDE-BINDING PROTEIN APPA"/>
    <property type="match status" value="1"/>
</dbReference>
<protein>
    <submittedName>
        <fullName evidence="5">ABC-type dipeptide transport system, periplasmic component</fullName>
    </submittedName>
</protein>
<name>S5DPP6_9ACTN</name>
<dbReference type="GO" id="GO:0043190">
    <property type="term" value="C:ATP-binding cassette (ABC) transporter complex"/>
    <property type="evidence" value="ECO:0007669"/>
    <property type="project" value="InterPro"/>
</dbReference>
<evidence type="ECO:0000313" key="5">
    <source>
        <dbReference type="EMBL" id="AGQ18790.1"/>
    </source>
</evidence>
<dbReference type="CDD" id="cd00995">
    <property type="entry name" value="PBP2_NikA_DppA_OppA_like"/>
    <property type="match status" value="1"/>
</dbReference>
<accession>S5DPP6</accession>
<dbReference type="GO" id="GO:0042597">
    <property type="term" value="C:periplasmic space"/>
    <property type="evidence" value="ECO:0007669"/>
    <property type="project" value="UniProtKB-ARBA"/>
</dbReference>
<comment type="similarity">
    <text evidence="1">Belongs to the bacterial solute-binding protein 5 family.</text>
</comment>
<dbReference type="AlphaFoldDB" id="S5DPP6"/>
<dbReference type="PIRSF" id="PIRSF002741">
    <property type="entry name" value="MppA"/>
    <property type="match status" value="1"/>
</dbReference>
<dbReference type="PANTHER" id="PTHR30290">
    <property type="entry name" value="PERIPLASMIC BINDING COMPONENT OF ABC TRANSPORTER"/>
    <property type="match status" value="1"/>
</dbReference>
<dbReference type="GO" id="GO:1904680">
    <property type="term" value="F:peptide transmembrane transporter activity"/>
    <property type="evidence" value="ECO:0007669"/>
    <property type="project" value="TreeGrafter"/>
</dbReference>
<dbReference type="InterPro" id="IPR039424">
    <property type="entry name" value="SBP_5"/>
</dbReference>
<proteinExistence type="inferred from homology"/>
<feature type="domain" description="Solute-binding protein family 5" evidence="4">
    <location>
        <begin position="338"/>
        <end position="587"/>
    </location>
</feature>
<keyword evidence="3" id="KW-0732">Signal</keyword>
<reference evidence="5" key="1">
    <citation type="journal article" date="2013" name="Sci. Rep.">
        <title>Metagenomics uncovers a new group of low GC and ultra-small marine Actinobacteria.</title>
        <authorList>
            <person name="Ghai R."/>
            <person name="Mizuno C.M."/>
            <person name="Picazo A."/>
            <person name="Camacho A."/>
            <person name="Rodriguez-Valera F."/>
        </authorList>
    </citation>
    <scope>NUCLEOTIDE SEQUENCE</scope>
</reference>
<sequence length="687" mass="75192">MDLISSMYFIHFFKWIFCIQKGEILSKYKGSARWKFVVLFSIFAMVVVACAGDTADEVEVVEEETEATETTSTTAAEVVEESSAPEGVFKMGIYSDPQGFNIWDAVDVQQDYWTFATLSPQATSLFGTNYPSYTLVTNMAAELVETSVDNGDGTFSYTVPITEGFKWSDGEAIDANDMVFTYETVRDLGMLGGWTNSYPLATEREDGTVAQGLTNIEAIDDYTVKVTFNFDPGLSVWQYGVASASFVAEHYWSQYATDRETLLAAPVDGVPVAGAFEYGTLESGAFYTWEYDSDTMFFGGENTVYANGGVSYSNDNGVAPAISYEFGDLSGDSISWTDGPFVGTVEFSLYGDQDAAYLAFQSGEVDFVLNPLGLKRNALEALIAQGDVEVITNQSNGFRYMAFNTREGKFPTDNKAFRQAVSCIVDKDYIIESILAGAVINMDGVMPPALTSWVSPVQGVLAECNGMNFEERWNKSISILQDAGWQADDWGSHPGGAERAIAPTNLRGPNGEAMPSDMLLYAPSAGYDPIRSTFSLFIADWMQQLGIDAVARPTGFSIIVDLILDPETCDDWFMYMLGWGLTPYPDHVVSFFETDADACAGGLNTPGYSNPVYDALAAEFEAAKTVGEAQVISKQMETILFEDLPYLVLFTPPLIEAYRSNVEFPYTEVLGAISNLYGLPGSVKVNK</sequence>
<organism evidence="5">
    <name type="scientific">Candidatus Actinomarina minuta</name>
    <dbReference type="NCBI Taxonomy" id="1389454"/>
    <lineage>
        <taxon>Bacteria</taxon>
        <taxon>Bacillati</taxon>
        <taxon>Actinomycetota</taxon>
        <taxon>Actinomycetes</taxon>
        <taxon>Candidatus Actinomarinidae</taxon>
        <taxon>Candidatus Actinomarinales</taxon>
        <taxon>Candidatus Actinomarineae</taxon>
        <taxon>Candidatus Actinomarinaceae</taxon>
        <taxon>Candidatus Actinomarina</taxon>
    </lineage>
</organism>
<evidence type="ECO:0000259" key="4">
    <source>
        <dbReference type="Pfam" id="PF00496"/>
    </source>
</evidence>
<evidence type="ECO:0000256" key="1">
    <source>
        <dbReference type="ARBA" id="ARBA00005695"/>
    </source>
</evidence>
<evidence type="ECO:0000256" key="2">
    <source>
        <dbReference type="ARBA" id="ARBA00022448"/>
    </source>
</evidence>
<dbReference type="Gene3D" id="3.40.190.10">
    <property type="entry name" value="Periplasmic binding protein-like II"/>
    <property type="match status" value="1"/>
</dbReference>
<dbReference type="InterPro" id="IPR030678">
    <property type="entry name" value="Peptide/Ni-bd"/>
</dbReference>
<dbReference type="InterPro" id="IPR000914">
    <property type="entry name" value="SBP_5_dom"/>
</dbReference>
<evidence type="ECO:0000256" key="3">
    <source>
        <dbReference type="ARBA" id="ARBA00022729"/>
    </source>
</evidence>
<feature type="domain" description="Solute-binding protein family 5" evidence="4">
    <location>
        <begin position="146"/>
        <end position="265"/>
    </location>
</feature>
<dbReference type="GO" id="GO:0015833">
    <property type="term" value="P:peptide transport"/>
    <property type="evidence" value="ECO:0007669"/>
    <property type="project" value="TreeGrafter"/>
</dbReference>
<dbReference type="SUPFAM" id="SSF53850">
    <property type="entry name" value="Periplasmic binding protein-like II"/>
    <property type="match status" value="1"/>
</dbReference>